<name>A0ABT5BKU7_9BACT</name>
<evidence type="ECO:0000313" key="4">
    <source>
        <dbReference type="EMBL" id="MDC0674771.1"/>
    </source>
</evidence>
<keyword evidence="1" id="KW-0732">Signal</keyword>
<feature type="region of interest" description="Disordered" evidence="3">
    <location>
        <begin position="25"/>
        <end position="114"/>
    </location>
</feature>
<dbReference type="Proteomes" id="UP001217838">
    <property type="component" value="Unassembled WGS sequence"/>
</dbReference>
<reference evidence="4 5" key="1">
    <citation type="submission" date="2022-11" db="EMBL/GenBank/DDBJ databases">
        <title>Minimal conservation of predation-associated metabolite biosynthetic gene clusters underscores biosynthetic potential of Myxococcota including descriptions for ten novel species: Archangium lansinium sp. nov., Myxococcus landrumus sp. nov., Nannocystis bai.</title>
        <authorList>
            <person name="Ahearne A."/>
            <person name="Stevens C."/>
            <person name="Dowd S."/>
        </authorList>
    </citation>
    <scope>NUCLEOTIDE SEQUENCE [LARGE SCALE GENOMIC DNA]</scope>
    <source>
        <strain evidence="4 5">NCELM</strain>
    </source>
</reference>
<dbReference type="Gene3D" id="4.10.1080.10">
    <property type="entry name" value="TSP type-3 repeat"/>
    <property type="match status" value="2"/>
</dbReference>
<evidence type="ECO:0000256" key="2">
    <source>
        <dbReference type="ARBA" id="ARBA00022837"/>
    </source>
</evidence>
<accession>A0ABT5BKU7</accession>
<feature type="compositionally biased region" description="Low complexity" evidence="3">
    <location>
        <begin position="31"/>
        <end position="78"/>
    </location>
</feature>
<dbReference type="EMBL" id="JAQNDN010000025">
    <property type="protein sequence ID" value="MDC0674771.1"/>
    <property type="molecule type" value="Genomic_DNA"/>
</dbReference>
<proteinExistence type="predicted"/>
<keyword evidence="2" id="KW-0106">Calcium</keyword>
<dbReference type="PANTHER" id="PTHR10199:SF100">
    <property type="entry name" value="THROMBOSPONDIN, ISOFORM A"/>
    <property type="match status" value="1"/>
</dbReference>
<comment type="caution">
    <text evidence="4">The sequence shown here is derived from an EMBL/GenBank/DDBJ whole genome shotgun (WGS) entry which is preliminary data.</text>
</comment>
<dbReference type="InterPro" id="IPR028974">
    <property type="entry name" value="TSP_type-3_rpt"/>
</dbReference>
<keyword evidence="5" id="KW-1185">Reference proteome</keyword>
<dbReference type="PANTHER" id="PTHR10199">
    <property type="entry name" value="THROMBOSPONDIN"/>
    <property type="match status" value="1"/>
</dbReference>
<protein>
    <submittedName>
        <fullName evidence="4">Thrombospondin type 3 repeat-containing protein</fullName>
    </submittedName>
</protein>
<dbReference type="RefSeq" id="WP_272009259.1">
    <property type="nucleotide sequence ID" value="NZ_JAQNDN010000025.1"/>
</dbReference>
<dbReference type="Pfam" id="PF02412">
    <property type="entry name" value="TSP_3"/>
    <property type="match status" value="5"/>
</dbReference>
<organism evidence="4 5">
    <name type="scientific">Nannocystis radixulma</name>
    <dbReference type="NCBI Taxonomy" id="2995305"/>
    <lineage>
        <taxon>Bacteria</taxon>
        <taxon>Pseudomonadati</taxon>
        <taxon>Myxococcota</taxon>
        <taxon>Polyangia</taxon>
        <taxon>Nannocystales</taxon>
        <taxon>Nannocystaceae</taxon>
        <taxon>Nannocystis</taxon>
    </lineage>
</organism>
<sequence>MAFTLDPLRTRVFAVSLTTVLLATGCPGNESATTATTSTSSTTSSSTTDDSAGTTTADVPTTSTSSGTTADDPTGTTTGDDDPTTGDPTTGEELPDETTGGIVPVPPTCEDPSGATCNDPVTNCKMDTDHDWVTFTCDNAPEVTNPGQEDMDGDGFGDVADLCPILAGDLDGTADSDKDGVGNGCDVCARQLGIYNHAVPAVPFYMRVRNIPDQKDSDHDGVGDVCDNCVRVANCHDFGEGPGLTPHVVGQLADVESIGCQDDIINDQIGEACLGDMGPGAAGPVGFKDTDDFDQDGLANVEDGCPRQPVLRKNCDSDAECPDGATCSDAGICGHADHDADGVGDICDTCPFVSNPEQNTEAGEDVDDPDGDFIGTACEQGEYTVDHPEARPFSFYDVSANGLCCVTTYHGQPLLDPDGEPIDPASLGPLPPGVLELPPGCEQALASSEDGKAHAMKACHVDSPIDLWKYLCFLPSRDQDFDGVADDADLCPFAHDPTNAIYVDVNMMEWPNFGKYCNGDYSPSNYDPMNMCMP</sequence>
<dbReference type="InterPro" id="IPR003367">
    <property type="entry name" value="Thrombospondin_3-like_rpt"/>
</dbReference>
<evidence type="ECO:0000256" key="1">
    <source>
        <dbReference type="ARBA" id="ARBA00022729"/>
    </source>
</evidence>
<evidence type="ECO:0000256" key="3">
    <source>
        <dbReference type="SAM" id="MobiDB-lite"/>
    </source>
</evidence>
<evidence type="ECO:0000313" key="5">
    <source>
        <dbReference type="Proteomes" id="UP001217838"/>
    </source>
</evidence>
<gene>
    <name evidence="4" type="ORF">POL58_43885</name>
</gene>